<accession>A0A179GC07</accession>
<name>A0A179GC07_PURLI</name>
<protein>
    <submittedName>
        <fullName evidence="1">CRISPR-associated protein</fullName>
    </submittedName>
</protein>
<dbReference type="Proteomes" id="UP000078340">
    <property type="component" value="Unassembled WGS sequence"/>
</dbReference>
<proteinExistence type="predicted"/>
<comment type="caution">
    <text evidence="1">The sequence shown here is derived from an EMBL/GenBank/DDBJ whole genome shotgun (WGS) entry which is preliminary data.</text>
</comment>
<organism evidence="1 2">
    <name type="scientific">Purpureocillium lilacinum</name>
    <name type="common">Paecilomyces lilacinus</name>
    <dbReference type="NCBI Taxonomy" id="33203"/>
    <lineage>
        <taxon>Eukaryota</taxon>
        <taxon>Fungi</taxon>
        <taxon>Dikarya</taxon>
        <taxon>Ascomycota</taxon>
        <taxon>Pezizomycotina</taxon>
        <taxon>Sordariomycetes</taxon>
        <taxon>Hypocreomycetidae</taxon>
        <taxon>Hypocreales</taxon>
        <taxon>Ophiocordycipitaceae</taxon>
        <taxon>Purpureocillium</taxon>
    </lineage>
</organism>
<dbReference type="EMBL" id="LSBI01000017">
    <property type="protein sequence ID" value="OAQ75068.1"/>
    <property type="molecule type" value="Genomic_DNA"/>
</dbReference>
<gene>
    <name evidence="1" type="ORF">VFPFJ_10906</name>
</gene>
<reference evidence="1 2" key="1">
    <citation type="submission" date="2016-02" db="EMBL/GenBank/DDBJ databases">
        <title>Biosynthesis of antibiotic leucinostatins and their inhibition on Phytophthora in bio-control Purpureocillium lilacinum.</title>
        <authorList>
            <person name="Wang G."/>
            <person name="Liu Z."/>
            <person name="Lin R."/>
            <person name="Li E."/>
            <person name="Mao Z."/>
            <person name="Ling J."/>
            <person name="Yin W."/>
            <person name="Xie B."/>
        </authorList>
    </citation>
    <scope>NUCLEOTIDE SEQUENCE [LARGE SCALE GENOMIC DNA]</scope>
    <source>
        <strain evidence="1">PLFJ-1</strain>
    </source>
</reference>
<evidence type="ECO:0000313" key="2">
    <source>
        <dbReference type="Proteomes" id="UP000078340"/>
    </source>
</evidence>
<evidence type="ECO:0000313" key="1">
    <source>
        <dbReference type="EMBL" id="OAQ75068.1"/>
    </source>
</evidence>
<dbReference type="AlphaFoldDB" id="A0A179GC07"/>
<sequence length="59" mass="6414">MPGCSCCRSARDTYQNMVPSFGQQLTFCPACRLCYRLIDPRNFSAAALNARTPAALSAP</sequence>